<dbReference type="EMBL" id="JAGEMK010000009">
    <property type="protein sequence ID" value="MBO1753038.1"/>
    <property type="molecule type" value="Genomic_DNA"/>
</dbReference>
<keyword evidence="4" id="KW-0411">Iron-sulfur</keyword>
<sequence>MGSPGRSCCAPGPGGRWGGSGASGSHPVRRSASGTVQRAGGQSAGFTSRVTTFQTGHDDAGPTAARPLAAQPADAGQPAVATSPGAPAPAPATAPWASITACPDGPLLVRGDVEILGPDGTPVPRRRPTVALCRCGASGIKPFCDGSHKVVGFRTDDEDL</sequence>
<dbReference type="Pfam" id="PF09360">
    <property type="entry name" value="zf-CDGSH"/>
    <property type="match status" value="1"/>
</dbReference>
<gene>
    <name evidence="7" type="ORF">J4G33_14595</name>
</gene>
<evidence type="ECO:0000256" key="3">
    <source>
        <dbReference type="ARBA" id="ARBA00023004"/>
    </source>
</evidence>
<dbReference type="GO" id="GO:0005737">
    <property type="term" value="C:cytoplasm"/>
    <property type="evidence" value="ECO:0007669"/>
    <property type="project" value="UniProtKB-ARBA"/>
</dbReference>
<keyword evidence="2" id="KW-0479">Metal-binding</keyword>
<evidence type="ECO:0000259" key="6">
    <source>
        <dbReference type="SMART" id="SM00704"/>
    </source>
</evidence>
<evidence type="ECO:0000256" key="1">
    <source>
        <dbReference type="ARBA" id="ARBA00022714"/>
    </source>
</evidence>
<name>A0A939RWW2_9CELL</name>
<protein>
    <submittedName>
        <fullName evidence="7">CDGSH iron-sulfur domain-containing protein</fullName>
    </submittedName>
</protein>
<dbReference type="GO" id="GO:0051537">
    <property type="term" value="F:2 iron, 2 sulfur cluster binding"/>
    <property type="evidence" value="ECO:0007669"/>
    <property type="project" value="UniProtKB-KW"/>
</dbReference>
<dbReference type="GO" id="GO:0046872">
    <property type="term" value="F:metal ion binding"/>
    <property type="evidence" value="ECO:0007669"/>
    <property type="project" value="UniProtKB-KW"/>
</dbReference>
<dbReference type="InterPro" id="IPR018967">
    <property type="entry name" value="FeS-contain_CDGSH-typ"/>
</dbReference>
<feature type="compositionally biased region" description="Gly residues" evidence="5">
    <location>
        <begin position="12"/>
        <end position="22"/>
    </location>
</feature>
<proteinExistence type="predicted"/>
<evidence type="ECO:0000256" key="5">
    <source>
        <dbReference type="SAM" id="MobiDB-lite"/>
    </source>
</evidence>
<reference evidence="7" key="1">
    <citation type="submission" date="2021-03" db="EMBL/GenBank/DDBJ databases">
        <title>Actinotalea soli sp. nov., isolated from soil.</title>
        <authorList>
            <person name="Ping W."/>
            <person name="Zhang J."/>
        </authorList>
    </citation>
    <scope>NUCLEOTIDE SEQUENCE</scope>
    <source>
        <strain evidence="7">BY-33</strain>
    </source>
</reference>
<evidence type="ECO:0000256" key="2">
    <source>
        <dbReference type="ARBA" id="ARBA00022723"/>
    </source>
</evidence>
<dbReference type="Gene3D" id="3.40.5.90">
    <property type="entry name" value="CDGSH iron-sulfur domain, mitoNEET-type"/>
    <property type="match status" value="1"/>
</dbReference>
<evidence type="ECO:0000256" key="4">
    <source>
        <dbReference type="ARBA" id="ARBA00023014"/>
    </source>
</evidence>
<feature type="region of interest" description="Disordered" evidence="5">
    <location>
        <begin position="1"/>
        <end position="92"/>
    </location>
</feature>
<dbReference type="SMART" id="SM00704">
    <property type="entry name" value="ZnF_CDGSH"/>
    <property type="match status" value="1"/>
</dbReference>
<keyword evidence="1" id="KW-0001">2Fe-2S</keyword>
<organism evidence="7 8">
    <name type="scientific">Actinotalea soli</name>
    <dbReference type="NCBI Taxonomy" id="2819234"/>
    <lineage>
        <taxon>Bacteria</taxon>
        <taxon>Bacillati</taxon>
        <taxon>Actinomycetota</taxon>
        <taxon>Actinomycetes</taxon>
        <taxon>Micrococcales</taxon>
        <taxon>Cellulomonadaceae</taxon>
        <taxon>Actinotalea</taxon>
    </lineage>
</organism>
<evidence type="ECO:0000313" key="8">
    <source>
        <dbReference type="Proteomes" id="UP000664209"/>
    </source>
</evidence>
<feature type="compositionally biased region" description="Low complexity" evidence="5">
    <location>
        <begin position="62"/>
        <end position="85"/>
    </location>
</feature>
<feature type="compositionally biased region" description="Polar residues" evidence="5">
    <location>
        <begin position="44"/>
        <end position="55"/>
    </location>
</feature>
<dbReference type="Proteomes" id="UP000664209">
    <property type="component" value="Unassembled WGS sequence"/>
</dbReference>
<keyword evidence="3" id="KW-0408">Iron</keyword>
<accession>A0A939RWW2</accession>
<feature type="domain" description="Iron-binding zinc finger CDGSH type" evidence="6">
    <location>
        <begin position="116"/>
        <end position="154"/>
    </location>
</feature>
<evidence type="ECO:0000313" key="7">
    <source>
        <dbReference type="EMBL" id="MBO1753038.1"/>
    </source>
</evidence>
<keyword evidence="8" id="KW-1185">Reference proteome</keyword>
<dbReference type="InterPro" id="IPR042216">
    <property type="entry name" value="MitoNEET_CISD"/>
</dbReference>
<comment type="caution">
    <text evidence="7">The sequence shown here is derived from an EMBL/GenBank/DDBJ whole genome shotgun (WGS) entry which is preliminary data.</text>
</comment>
<dbReference type="AlphaFoldDB" id="A0A939RWW2"/>